<dbReference type="PROSITE" id="PS01122">
    <property type="entry name" value="CASPASE_CYS"/>
    <property type="match status" value="1"/>
</dbReference>
<dbReference type="EnsemblMetazoa" id="AMIN015729-RA">
    <property type="protein sequence ID" value="AMIN015729-PA"/>
    <property type="gene ID" value="AMIN015729"/>
</dbReference>
<dbReference type="SUPFAM" id="SSF52129">
    <property type="entry name" value="Caspase-like"/>
    <property type="match status" value="1"/>
</dbReference>
<evidence type="ECO:0000256" key="1">
    <source>
        <dbReference type="ARBA" id="ARBA00010134"/>
    </source>
</evidence>
<dbReference type="InterPro" id="IPR001309">
    <property type="entry name" value="Pept_C14_p20"/>
</dbReference>
<reference evidence="5" key="2">
    <citation type="submission" date="2020-05" db="UniProtKB">
        <authorList>
            <consortium name="EnsemblMetazoa"/>
        </authorList>
    </citation>
    <scope>IDENTIFICATION</scope>
    <source>
        <strain evidence="5">MINIMUS1</strain>
    </source>
</reference>
<dbReference type="InterPro" id="IPR033139">
    <property type="entry name" value="Caspase_cys_AS"/>
</dbReference>
<dbReference type="AlphaFoldDB" id="A0A1Y9IVH8"/>
<dbReference type="InterPro" id="IPR052039">
    <property type="entry name" value="Caspase-related_regulators"/>
</dbReference>
<evidence type="ECO:0000259" key="3">
    <source>
        <dbReference type="PROSITE" id="PS50207"/>
    </source>
</evidence>
<dbReference type="InterPro" id="IPR002138">
    <property type="entry name" value="Pept_C14_p10"/>
</dbReference>
<dbReference type="PROSITE" id="PS50208">
    <property type="entry name" value="CASPASE_P20"/>
    <property type="match status" value="1"/>
</dbReference>
<dbReference type="Gene3D" id="3.40.50.1460">
    <property type="match status" value="1"/>
</dbReference>
<reference evidence="6" key="1">
    <citation type="submission" date="2013-03" db="EMBL/GenBank/DDBJ databases">
        <title>The Genome Sequence of Anopheles minimus MINIMUS1.</title>
        <authorList>
            <consortium name="The Broad Institute Genomics Platform"/>
            <person name="Neafsey D.E."/>
            <person name="Walton C."/>
            <person name="Walker B."/>
            <person name="Young S.K."/>
            <person name="Zeng Q."/>
            <person name="Gargeya S."/>
            <person name="Fitzgerald M."/>
            <person name="Haas B."/>
            <person name="Abouelleil A."/>
            <person name="Allen A.W."/>
            <person name="Alvarado L."/>
            <person name="Arachchi H.M."/>
            <person name="Berlin A.M."/>
            <person name="Chapman S.B."/>
            <person name="Gainer-Dewar J."/>
            <person name="Goldberg J."/>
            <person name="Griggs A."/>
            <person name="Gujja S."/>
            <person name="Hansen M."/>
            <person name="Howarth C."/>
            <person name="Imamovic A."/>
            <person name="Ireland A."/>
            <person name="Larimer J."/>
            <person name="McCowan C."/>
            <person name="Murphy C."/>
            <person name="Pearson M."/>
            <person name="Poon T.W."/>
            <person name="Priest M."/>
            <person name="Roberts A."/>
            <person name="Saif S."/>
            <person name="Shea T."/>
            <person name="Sisk P."/>
            <person name="Sykes S."/>
            <person name="Wortman J."/>
            <person name="Nusbaum C."/>
            <person name="Birren B."/>
        </authorList>
    </citation>
    <scope>NUCLEOTIDE SEQUENCE [LARGE SCALE GENOMIC DNA]</scope>
    <source>
        <strain evidence="6">MINIMUS1</strain>
    </source>
</reference>
<keyword evidence="6" id="KW-1185">Reference proteome</keyword>
<proteinExistence type="inferred from homology"/>
<name>A0A1Y9IVH8_9DIPT</name>
<accession>A0A1Y9IVH8</accession>
<dbReference type="STRING" id="112268.A0A1Y9IVH8"/>
<evidence type="ECO:0000313" key="5">
    <source>
        <dbReference type="EnsemblMetazoa" id="AMIN015729-PA"/>
    </source>
</evidence>
<evidence type="ECO:0000256" key="2">
    <source>
        <dbReference type="RuleBase" id="RU003971"/>
    </source>
</evidence>
<evidence type="ECO:0008006" key="7">
    <source>
        <dbReference type="Google" id="ProtNLM"/>
    </source>
</evidence>
<dbReference type="GO" id="GO:0006508">
    <property type="term" value="P:proteolysis"/>
    <property type="evidence" value="ECO:0007669"/>
    <property type="project" value="InterPro"/>
</dbReference>
<comment type="similarity">
    <text evidence="1 2">Belongs to the peptidase C14A family.</text>
</comment>
<evidence type="ECO:0000313" key="6">
    <source>
        <dbReference type="Proteomes" id="UP000075920"/>
    </source>
</evidence>
<dbReference type="InterPro" id="IPR011600">
    <property type="entry name" value="Pept_C14_caspase"/>
</dbReference>
<protein>
    <recommendedName>
        <fullName evidence="7">Caspase family p20 domain-containing protein</fullName>
    </recommendedName>
</protein>
<organism evidence="5 6">
    <name type="scientific">Anopheles minimus</name>
    <dbReference type="NCBI Taxonomy" id="112268"/>
    <lineage>
        <taxon>Eukaryota</taxon>
        <taxon>Metazoa</taxon>
        <taxon>Ecdysozoa</taxon>
        <taxon>Arthropoda</taxon>
        <taxon>Hexapoda</taxon>
        <taxon>Insecta</taxon>
        <taxon>Pterygota</taxon>
        <taxon>Neoptera</taxon>
        <taxon>Endopterygota</taxon>
        <taxon>Diptera</taxon>
        <taxon>Nematocera</taxon>
        <taxon>Culicoidea</taxon>
        <taxon>Culicidae</taxon>
        <taxon>Anophelinae</taxon>
        <taxon>Anopheles</taxon>
    </lineage>
</organism>
<dbReference type="PANTHER" id="PTHR22576">
    <property type="entry name" value="MUCOSA ASSOCIATED LYMPHOID TISSUE LYMPHOMA TRANSLOCATION PROTEIN 1/PARACASPASE"/>
    <property type="match status" value="1"/>
</dbReference>
<dbReference type="InterPro" id="IPR015917">
    <property type="entry name" value="Pept_C14A"/>
</dbReference>
<dbReference type="VEuPathDB" id="VectorBase:AMIN015729"/>
<dbReference type="Pfam" id="PF00656">
    <property type="entry name" value="Peptidase_C14"/>
    <property type="match status" value="1"/>
</dbReference>
<dbReference type="PANTHER" id="PTHR22576:SF41">
    <property type="entry name" value="CASPASE 14, APOPTOSIS-RELATED CYSTEINE PEPTIDASE"/>
    <property type="match status" value="1"/>
</dbReference>
<dbReference type="Proteomes" id="UP000075920">
    <property type="component" value="Unassembled WGS sequence"/>
</dbReference>
<feature type="domain" description="Caspase family p10" evidence="3">
    <location>
        <begin position="155"/>
        <end position="242"/>
    </location>
</feature>
<evidence type="ECO:0000259" key="4">
    <source>
        <dbReference type="PROSITE" id="PS50208"/>
    </source>
</evidence>
<sequence length="265" mass="29703">MAEQKEDIIFENYGTTHKRRGIALVFIEHKDREGSRKDLAAVEQVLKGLQFEVHSFNDCDIVRVREVLANVSKADHTQNDCILIVSMSHGTNSKIRFSDNCIAVDELWAYFVGNKCPSLNGKPKLVFVQACRGETHDPGVQRSTTDAEPVLGNDIQVSLPTNGDLLVMYSSYDDYVSYRDKNGSWFIQSLCKVLNSNIENKDVLSLLTHVTGIVANLSTADIKGKQIPLINSTLCKALYFPPKQHVELPHYTEEGNNQSVGEKRF</sequence>
<dbReference type="PRINTS" id="PR00376">
    <property type="entry name" value="IL1BCENZYME"/>
</dbReference>
<feature type="domain" description="Caspase family p20" evidence="4">
    <location>
        <begin position="26"/>
        <end position="135"/>
    </location>
</feature>
<dbReference type="GO" id="GO:0004197">
    <property type="term" value="F:cysteine-type endopeptidase activity"/>
    <property type="evidence" value="ECO:0007669"/>
    <property type="project" value="InterPro"/>
</dbReference>
<dbReference type="CDD" id="cd00032">
    <property type="entry name" value="CASc"/>
    <property type="match status" value="1"/>
</dbReference>
<dbReference type="InterPro" id="IPR029030">
    <property type="entry name" value="Caspase-like_dom_sf"/>
</dbReference>
<dbReference type="SMART" id="SM00115">
    <property type="entry name" value="CASc"/>
    <property type="match status" value="1"/>
</dbReference>
<dbReference type="PROSITE" id="PS50207">
    <property type="entry name" value="CASPASE_P10"/>
    <property type="match status" value="1"/>
</dbReference>